<name>A0AAD6TS90_9AGAR</name>
<dbReference type="SUPFAM" id="SSF53067">
    <property type="entry name" value="Actin-like ATPase domain"/>
    <property type="match status" value="2"/>
</dbReference>
<dbReference type="Gene3D" id="3.30.420.40">
    <property type="match status" value="1"/>
</dbReference>
<dbReference type="CDD" id="cd10170">
    <property type="entry name" value="ASKHA_NBD_HSP70"/>
    <property type="match status" value="1"/>
</dbReference>
<evidence type="ECO:0000313" key="1">
    <source>
        <dbReference type="EMBL" id="KAJ7070448.1"/>
    </source>
</evidence>
<dbReference type="EMBL" id="JARJCN010000128">
    <property type="protein sequence ID" value="KAJ7070448.1"/>
    <property type="molecule type" value="Genomic_DNA"/>
</dbReference>
<comment type="caution">
    <text evidence="1">The sequence shown here is derived from an EMBL/GenBank/DDBJ whole genome shotgun (WGS) entry which is preliminary data.</text>
</comment>
<evidence type="ECO:0000313" key="2">
    <source>
        <dbReference type="Proteomes" id="UP001222325"/>
    </source>
</evidence>
<reference evidence="1" key="1">
    <citation type="submission" date="2023-03" db="EMBL/GenBank/DDBJ databases">
        <title>Massive genome expansion in bonnet fungi (Mycena s.s.) driven by repeated elements and novel gene families across ecological guilds.</title>
        <authorList>
            <consortium name="Lawrence Berkeley National Laboratory"/>
            <person name="Harder C.B."/>
            <person name="Miyauchi S."/>
            <person name="Viragh M."/>
            <person name="Kuo A."/>
            <person name="Thoen E."/>
            <person name="Andreopoulos B."/>
            <person name="Lu D."/>
            <person name="Skrede I."/>
            <person name="Drula E."/>
            <person name="Henrissat B."/>
            <person name="Morin E."/>
            <person name="Kohler A."/>
            <person name="Barry K."/>
            <person name="LaButti K."/>
            <person name="Morin E."/>
            <person name="Salamov A."/>
            <person name="Lipzen A."/>
            <person name="Mereny Z."/>
            <person name="Hegedus B."/>
            <person name="Baldrian P."/>
            <person name="Stursova M."/>
            <person name="Weitz H."/>
            <person name="Taylor A."/>
            <person name="Grigoriev I.V."/>
            <person name="Nagy L.G."/>
            <person name="Martin F."/>
            <person name="Kauserud H."/>
        </authorList>
    </citation>
    <scope>NUCLEOTIDE SEQUENCE</scope>
    <source>
        <strain evidence="1">CBHHK173m</strain>
    </source>
</reference>
<keyword evidence="2" id="KW-1185">Reference proteome</keyword>
<dbReference type="PANTHER" id="PTHR14187:SF5">
    <property type="entry name" value="HEAT SHOCK 70 KDA PROTEIN 12A"/>
    <property type="match status" value="1"/>
</dbReference>
<accession>A0AAD6TS90</accession>
<sequence length="581" mass="64326">MTARKVHTGARTLVIGFDVGTTFSGVSYSILEPGQVPVIKSVARFPGQEHVVGASKVPTAIFYDKQGIVRAEGAEIGKLSEQAEDEGWELAEWFKLHFLPPDARDGPVLNPLPRRQTATKVLADFLRYLFQCTKTFITESHPRGEALWRILEHDVQFVMAHPNGWEGRQQSQMRDAAVVAGLIPGSEKGRERLRFVTEGEASLHFCIQNGLAADAVAQGHGLVVVDAGGGTIDLSTYHMVKKNSRPVYEEIAPPQCLFHGSIYVKERAREYFQARLGHSRKFADDVGIIANSFDASGKLTFAGGDVSVLFGRQSDNDARLSINKGKLKIPAADAKQFFEPSIAAVVAAVRNQCVCALPIKVSSVFLVGGFAANDWLFSELTSRLASLRLDLVRPDTHVNKAVADGAVSFHIDHHVSVRVARATYGLSCSVVYMPENREHQTRQANIYRGVKGDLLVPGSFSTILQKGVQVTEDTEFEHTYQQRTKNRAAVDYISVDLYRYRGHTDPRWLDVDPEHYDVICKIEANTSRLVKFPKRRTGVAGSDVYELDFSVVLSFGLTELKAQIEWEENGAKKRGPAQILY</sequence>
<proteinExistence type="predicted"/>
<gene>
    <name evidence="1" type="ORF">B0H15DRAFT_89843</name>
</gene>
<dbReference type="Proteomes" id="UP001222325">
    <property type="component" value="Unassembled WGS sequence"/>
</dbReference>
<protein>
    <submittedName>
        <fullName evidence="1">Uncharacterized protein</fullName>
    </submittedName>
</protein>
<dbReference type="AlphaFoldDB" id="A0AAD6TS90"/>
<organism evidence="1 2">
    <name type="scientific">Mycena belliarum</name>
    <dbReference type="NCBI Taxonomy" id="1033014"/>
    <lineage>
        <taxon>Eukaryota</taxon>
        <taxon>Fungi</taxon>
        <taxon>Dikarya</taxon>
        <taxon>Basidiomycota</taxon>
        <taxon>Agaricomycotina</taxon>
        <taxon>Agaricomycetes</taxon>
        <taxon>Agaricomycetidae</taxon>
        <taxon>Agaricales</taxon>
        <taxon>Marasmiineae</taxon>
        <taxon>Mycenaceae</taxon>
        <taxon>Mycena</taxon>
    </lineage>
</organism>
<dbReference type="PANTHER" id="PTHR14187">
    <property type="entry name" value="ALPHA KINASE/ELONGATION FACTOR 2 KINASE"/>
    <property type="match status" value="1"/>
</dbReference>
<dbReference type="InterPro" id="IPR043129">
    <property type="entry name" value="ATPase_NBD"/>
</dbReference>